<evidence type="ECO:0000313" key="3">
    <source>
        <dbReference type="Proteomes" id="UP000078240"/>
    </source>
</evidence>
<proteinExistence type="predicted"/>
<evidence type="ECO:0000313" key="1">
    <source>
        <dbReference type="EMBL" id="OAQ87337.1"/>
    </source>
</evidence>
<dbReference type="EMBL" id="LSBI01000001">
    <property type="protein sequence ID" value="OAQ95288.1"/>
    <property type="molecule type" value="Genomic_DNA"/>
</dbReference>
<protein>
    <submittedName>
        <fullName evidence="1">Uncharacterized protein</fullName>
    </submittedName>
</protein>
<organism evidence="1 3">
    <name type="scientific">Purpureocillium lilacinum</name>
    <name type="common">Paecilomyces lilacinus</name>
    <dbReference type="NCBI Taxonomy" id="33203"/>
    <lineage>
        <taxon>Eukaryota</taxon>
        <taxon>Fungi</taxon>
        <taxon>Dikarya</taxon>
        <taxon>Ascomycota</taxon>
        <taxon>Pezizomycotina</taxon>
        <taxon>Sordariomycetes</taxon>
        <taxon>Hypocreomycetidae</taxon>
        <taxon>Hypocreales</taxon>
        <taxon>Ophiocordycipitaceae</taxon>
        <taxon>Purpureocillium</taxon>
    </lineage>
</organism>
<evidence type="ECO:0000313" key="2">
    <source>
        <dbReference type="EMBL" id="OAQ95288.1"/>
    </source>
</evidence>
<comment type="caution">
    <text evidence="1">The sequence shown here is derived from an EMBL/GenBank/DDBJ whole genome shotgun (WGS) entry which is preliminary data.</text>
</comment>
<dbReference type="AlphaFoldDB" id="A0A179HAZ1"/>
<accession>A0A179HAZ1</accession>
<dbReference type="Proteomes" id="UP000078240">
    <property type="component" value="Unassembled WGS sequence"/>
</dbReference>
<reference evidence="1 3" key="1">
    <citation type="submission" date="2016-01" db="EMBL/GenBank/DDBJ databases">
        <title>Biosynthesis of antibiotic leucinostatins and their inhibition on Phytophthora in bio-control Purpureocillium lilacinum.</title>
        <authorList>
            <person name="Wang G."/>
            <person name="Liu Z."/>
            <person name="Lin R."/>
            <person name="Li E."/>
            <person name="Mao Z."/>
            <person name="Ling J."/>
            <person name="Yin W."/>
            <person name="Xie B."/>
        </authorList>
    </citation>
    <scope>NUCLEOTIDE SEQUENCE [LARGE SCALE GENOMIC DNA]</scope>
    <source>
        <strain evidence="1">PLBJ-1</strain>
        <strain evidence="2">PLFJ-1</strain>
    </source>
</reference>
<dbReference type="EMBL" id="LSBH01000001">
    <property type="protein sequence ID" value="OAQ87337.1"/>
    <property type="molecule type" value="Genomic_DNA"/>
</dbReference>
<sequence>MLCANARLTGSAKRLGLGSDAHVWMTSSRRELQGALPDASRNAVANHAPTALAWQRKPH</sequence>
<name>A0A179HAZ1_PURLI</name>
<dbReference type="Proteomes" id="UP000078340">
    <property type="component" value="Unassembled WGS sequence"/>
</dbReference>
<gene>
    <name evidence="1" type="ORF">VFPBJ_01377</name>
    <name evidence="2" type="ORF">VFPFJ_01398</name>
</gene>